<protein>
    <submittedName>
        <fullName evidence="1">Uncharacterized protein</fullName>
    </submittedName>
</protein>
<evidence type="ECO:0000313" key="2">
    <source>
        <dbReference type="Proteomes" id="UP000824596"/>
    </source>
</evidence>
<accession>A0A9P8MNX7</accession>
<dbReference type="AlphaFoldDB" id="A0A9P8MNX7"/>
<evidence type="ECO:0000313" key="1">
    <source>
        <dbReference type="EMBL" id="KAH0958973.1"/>
    </source>
</evidence>
<dbReference type="Proteomes" id="UP000824596">
    <property type="component" value="Unassembled WGS sequence"/>
</dbReference>
<dbReference type="OrthoDB" id="10648429at2759"/>
<dbReference type="GeneID" id="68359147"/>
<reference evidence="1" key="1">
    <citation type="submission" date="2021-09" db="EMBL/GenBank/DDBJ databases">
        <title>A high-quality genome of the endoparasitic fungus Hirsutella rhossiliensis with a comparison of Hirsutella genomes reveals transposable elements contributing to genome size variation.</title>
        <authorList>
            <person name="Lin R."/>
            <person name="Jiao Y."/>
            <person name="Sun X."/>
            <person name="Ling J."/>
            <person name="Xie B."/>
            <person name="Cheng X."/>
        </authorList>
    </citation>
    <scope>NUCLEOTIDE SEQUENCE</scope>
    <source>
        <strain evidence="1">HR02</strain>
    </source>
</reference>
<keyword evidence="2" id="KW-1185">Reference proteome</keyword>
<gene>
    <name evidence="1" type="ORF">HRG_10018</name>
</gene>
<proteinExistence type="predicted"/>
<organism evidence="1 2">
    <name type="scientific">Hirsutella rhossiliensis</name>
    <dbReference type="NCBI Taxonomy" id="111463"/>
    <lineage>
        <taxon>Eukaryota</taxon>
        <taxon>Fungi</taxon>
        <taxon>Dikarya</taxon>
        <taxon>Ascomycota</taxon>
        <taxon>Pezizomycotina</taxon>
        <taxon>Sordariomycetes</taxon>
        <taxon>Hypocreomycetidae</taxon>
        <taxon>Hypocreales</taxon>
        <taxon>Ophiocordycipitaceae</taxon>
        <taxon>Hirsutella</taxon>
    </lineage>
</organism>
<sequence length="98" mass="11226">MTFSCLFLISVDQRRNLLNADGEAEAVKNDSIVGYETVMYFNADEFKSRRFRWAMGAFQRLKGHVEVDDLVKYRSNLIVSVPAAKKNLDRVDGCLECE</sequence>
<comment type="caution">
    <text evidence="1">The sequence shown here is derived from an EMBL/GenBank/DDBJ whole genome shotgun (WGS) entry which is preliminary data.</text>
</comment>
<dbReference type="RefSeq" id="XP_044716486.1">
    <property type="nucleotide sequence ID" value="XM_044868489.1"/>
</dbReference>
<dbReference type="EMBL" id="JAIZPD010000014">
    <property type="protein sequence ID" value="KAH0958973.1"/>
    <property type="molecule type" value="Genomic_DNA"/>
</dbReference>
<name>A0A9P8MNX7_9HYPO</name>